<feature type="compositionally biased region" description="Acidic residues" evidence="2">
    <location>
        <begin position="137"/>
        <end position="152"/>
    </location>
</feature>
<evidence type="ECO:0000256" key="2">
    <source>
        <dbReference type="SAM" id="MobiDB-lite"/>
    </source>
</evidence>
<evidence type="ECO:0000259" key="3">
    <source>
        <dbReference type="PROSITE" id="PS50177"/>
    </source>
</evidence>
<feature type="compositionally biased region" description="Gly residues" evidence="2">
    <location>
        <begin position="333"/>
        <end position="348"/>
    </location>
</feature>
<dbReference type="CDD" id="cd00780">
    <property type="entry name" value="NTF2"/>
    <property type="match status" value="1"/>
</dbReference>
<dbReference type="Gene3D" id="3.30.70.330">
    <property type="match status" value="1"/>
</dbReference>
<dbReference type="InterPro" id="IPR012677">
    <property type="entry name" value="Nucleotide-bd_a/b_plait_sf"/>
</dbReference>
<name>A0A8C5HTQ8_GOUWI</name>
<dbReference type="FunFam" id="3.10.450.50:FF:000015">
    <property type="entry name" value="Ras GTPase-activating protein-binding protein 2"/>
    <property type="match status" value="1"/>
</dbReference>
<dbReference type="GO" id="GO:1990904">
    <property type="term" value="C:ribonucleoprotein complex"/>
    <property type="evidence" value="ECO:0007669"/>
    <property type="project" value="TreeGrafter"/>
</dbReference>
<evidence type="ECO:0000256" key="1">
    <source>
        <dbReference type="ARBA" id="ARBA00022884"/>
    </source>
</evidence>
<proteinExistence type="predicted"/>
<dbReference type="SUPFAM" id="SSF54928">
    <property type="entry name" value="RNA-binding domain, RBD"/>
    <property type="match status" value="1"/>
</dbReference>
<dbReference type="AlphaFoldDB" id="A0A8C5HTQ8"/>
<protein>
    <submittedName>
        <fullName evidence="4">GTPase activating protein (SH3 domain) binding protein 1</fullName>
    </submittedName>
</protein>
<sequence>MSMEKPSAQVVGQVFVRQYYTLLNEEPENLHKFYGKDVSYGHGSLDSNGKPAEVDYGNLEIQKCVTELSFKDCHSQIWHVDSHSTLSEGVVVQVKGELSNNMQPMRRFVQTFVLAPEGTAANKFHVHKDVFTYQDEVFEDSDSEPPEESEEETQQKKAPQTSRSPPPENNRSFSWAYVTSKYLPPCGAVPALRITPHKIKVPPTTQLRVEVKCESQSSTQRPQREQRAQEQRLNNPTVVHRSPRPVCEGESSESEGRRMVLRYPDAHQLFVGNIPHDVEKTELMEFFEHFGSPVQKILSSRPIKLFGNVRLNVQEKKTREVKRRKARPHHGAPRGGGVRGPPSRGGGTNKPSFGSGRGVVA</sequence>
<keyword evidence="5" id="KW-1185">Reference proteome</keyword>
<dbReference type="Gene3D" id="3.10.450.50">
    <property type="match status" value="1"/>
</dbReference>
<dbReference type="PROSITE" id="PS50177">
    <property type="entry name" value="NTF2_DOMAIN"/>
    <property type="match status" value="1"/>
</dbReference>
<dbReference type="InterPro" id="IPR032710">
    <property type="entry name" value="NTF2-like_dom_sf"/>
</dbReference>
<reference evidence="4" key="1">
    <citation type="submission" date="2020-06" db="EMBL/GenBank/DDBJ databases">
        <authorList>
            <consortium name="Wellcome Sanger Institute Data Sharing"/>
        </authorList>
    </citation>
    <scope>NUCLEOTIDE SEQUENCE [LARGE SCALE GENOMIC DNA]</scope>
</reference>
<evidence type="ECO:0000313" key="4">
    <source>
        <dbReference type="Ensembl" id="ENSGWIP00000048611.1"/>
    </source>
</evidence>
<dbReference type="GO" id="GO:0003729">
    <property type="term" value="F:mRNA binding"/>
    <property type="evidence" value="ECO:0007669"/>
    <property type="project" value="TreeGrafter"/>
</dbReference>
<feature type="compositionally biased region" description="Basic residues" evidence="2">
    <location>
        <begin position="319"/>
        <end position="332"/>
    </location>
</feature>
<evidence type="ECO:0000313" key="5">
    <source>
        <dbReference type="Proteomes" id="UP000694680"/>
    </source>
</evidence>
<feature type="compositionally biased region" description="Polar residues" evidence="2">
    <location>
        <begin position="156"/>
        <end position="172"/>
    </location>
</feature>
<keyword evidence="1" id="KW-0694">RNA-binding</keyword>
<dbReference type="SUPFAM" id="SSF54427">
    <property type="entry name" value="NTF2-like"/>
    <property type="match status" value="1"/>
</dbReference>
<dbReference type="InterPro" id="IPR002075">
    <property type="entry name" value="NTF2_dom"/>
</dbReference>
<dbReference type="Proteomes" id="UP000694680">
    <property type="component" value="Chromosome 6"/>
</dbReference>
<dbReference type="Ensembl" id="ENSGWIT00000052567.1">
    <property type="protein sequence ID" value="ENSGWIP00000048611.1"/>
    <property type="gene ID" value="ENSGWIG00000023810.1"/>
</dbReference>
<feature type="region of interest" description="Disordered" evidence="2">
    <location>
        <begin position="316"/>
        <end position="361"/>
    </location>
</feature>
<reference evidence="4" key="3">
    <citation type="submission" date="2025-09" db="UniProtKB">
        <authorList>
            <consortium name="Ensembl"/>
        </authorList>
    </citation>
    <scope>IDENTIFICATION</scope>
</reference>
<dbReference type="GO" id="GO:0005829">
    <property type="term" value="C:cytosol"/>
    <property type="evidence" value="ECO:0007669"/>
    <property type="project" value="TreeGrafter"/>
</dbReference>
<dbReference type="PANTHER" id="PTHR10693:SF20">
    <property type="entry name" value="AT27578P"/>
    <property type="match status" value="1"/>
</dbReference>
<dbReference type="InterPro" id="IPR039539">
    <property type="entry name" value="Ras_GTPase_bind_prot"/>
</dbReference>
<reference evidence="4" key="2">
    <citation type="submission" date="2025-08" db="UniProtKB">
        <authorList>
            <consortium name="Ensembl"/>
        </authorList>
    </citation>
    <scope>IDENTIFICATION</scope>
</reference>
<dbReference type="InterPro" id="IPR035979">
    <property type="entry name" value="RBD_domain_sf"/>
</dbReference>
<dbReference type="PANTHER" id="PTHR10693">
    <property type="entry name" value="RAS GTPASE-ACTIVATING PROTEIN-BINDING PROTEIN"/>
    <property type="match status" value="1"/>
</dbReference>
<feature type="region of interest" description="Disordered" evidence="2">
    <location>
        <begin position="212"/>
        <end position="254"/>
    </location>
</feature>
<dbReference type="InterPro" id="IPR018222">
    <property type="entry name" value="Nuclear_transport_factor_2_euk"/>
</dbReference>
<feature type="domain" description="NTF2" evidence="3">
    <location>
        <begin position="11"/>
        <end position="133"/>
    </location>
</feature>
<feature type="region of interest" description="Disordered" evidence="2">
    <location>
        <begin position="137"/>
        <end position="172"/>
    </location>
</feature>
<accession>A0A8C5HTQ8</accession>
<organism evidence="4 5">
    <name type="scientific">Gouania willdenowi</name>
    <name type="common">Blunt-snouted clingfish</name>
    <name type="synonym">Lepadogaster willdenowi</name>
    <dbReference type="NCBI Taxonomy" id="441366"/>
    <lineage>
        <taxon>Eukaryota</taxon>
        <taxon>Metazoa</taxon>
        <taxon>Chordata</taxon>
        <taxon>Craniata</taxon>
        <taxon>Vertebrata</taxon>
        <taxon>Euteleostomi</taxon>
        <taxon>Actinopterygii</taxon>
        <taxon>Neopterygii</taxon>
        <taxon>Teleostei</taxon>
        <taxon>Neoteleostei</taxon>
        <taxon>Acanthomorphata</taxon>
        <taxon>Ovalentaria</taxon>
        <taxon>Blenniimorphae</taxon>
        <taxon>Blenniiformes</taxon>
        <taxon>Gobiesocoidei</taxon>
        <taxon>Gobiesocidae</taxon>
        <taxon>Gobiesocinae</taxon>
        <taxon>Gouania</taxon>
    </lineage>
</organism>
<dbReference type="Pfam" id="PF02136">
    <property type="entry name" value="NTF2"/>
    <property type="match status" value="1"/>
</dbReference>